<dbReference type="RefSeq" id="WP_013431855.1">
    <property type="nucleotide sequence ID" value="NC_014721.1"/>
</dbReference>
<accession>E4S992</accession>
<protein>
    <submittedName>
        <fullName evidence="1">Uncharacterized protein</fullName>
    </submittedName>
</protein>
<evidence type="ECO:0000313" key="2">
    <source>
        <dbReference type="Proteomes" id="UP000009256"/>
    </source>
</evidence>
<dbReference type="AlphaFoldDB" id="E4S992"/>
<dbReference type="KEGG" id="cki:Calkr_0466"/>
<dbReference type="HOGENOM" id="CLU_1561090_0_0_9"/>
<dbReference type="EMBL" id="CP002326">
    <property type="protein sequence ID" value="ADQ40015.1"/>
    <property type="molecule type" value="Genomic_DNA"/>
</dbReference>
<sequence length="189" mass="21818">MKKFFIFSTIILSLFLTIFLVTVFSFKLLSLQDSGVKEFEKTFNIRLPKGTVSEKMYDDYGGFHNDGMKLYKFVFTTDVRKSFASYIAKQKNWKELPLSPTYQILMYGGKVQDSSGNTLERIGFAKEVGLPKISKGFWRAVGDRSVLTAKLIDYENLDIKTLKNLYSYDFSLAIYDAERGILYMFKINT</sequence>
<name>E4S992_CALA7</name>
<reference evidence="1 2" key="2">
    <citation type="journal article" date="2011" name="J. Bacteriol.">
        <title>Complete genome sequences for the anaerobic, extremely thermophilic plant biomass-degrading bacteria Caldicellulosiruptor hydrothermalis, Caldicellulosiruptor kristjanssonii, Caldicellulosiruptor kronotskyensis, Caldicellulosiruptor owensenis, and Caldicellulosiruptor lactoaceticus.</title>
        <authorList>
            <person name="Blumer-Schuette S.E."/>
            <person name="Ozdemir I."/>
            <person name="Mistry D."/>
            <person name="Lucas S."/>
            <person name="Lapidus A."/>
            <person name="Cheng J.F."/>
            <person name="Goodwin L.A."/>
            <person name="Pitluck S."/>
            <person name="Land M.L."/>
            <person name="Hauser L.J."/>
            <person name="Woyke T."/>
            <person name="Mikhailova N."/>
            <person name="Pati A."/>
            <person name="Kyrpides N.C."/>
            <person name="Ivanova N."/>
            <person name="Detter J.C."/>
            <person name="Walston-Davenport K."/>
            <person name="Han S."/>
            <person name="Adams M.W."/>
            <person name="Kelly R.M."/>
        </authorList>
    </citation>
    <scope>NUCLEOTIDE SEQUENCE [LARGE SCALE GENOMIC DNA]</scope>
    <source>
        <strain evidence="2">ATCC 700853 / DSM 12137 / I77R1B</strain>
    </source>
</reference>
<dbReference type="eggNOG" id="ENOG503354A">
    <property type="taxonomic scope" value="Bacteria"/>
</dbReference>
<proteinExistence type="predicted"/>
<gene>
    <name evidence="1" type="ordered locus">Calkr_0466</name>
</gene>
<organism evidence="1 2">
    <name type="scientific">Caldicellulosiruptor acetigenus (strain ATCC 700853 / DSM 12137 / I77R1B)</name>
    <name type="common">Caldicellulosiruptor kristjanssonii</name>
    <dbReference type="NCBI Taxonomy" id="632335"/>
    <lineage>
        <taxon>Bacteria</taxon>
        <taxon>Bacillati</taxon>
        <taxon>Bacillota</taxon>
        <taxon>Bacillota incertae sedis</taxon>
        <taxon>Caldicellulosiruptorales</taxon>
        <taxon>Caldicellulosiruptoraceae</taxon>
        <taxon>Caldicellulosiruptor</taxon>
    </lineage>
</organism>
<keyword evidence="2" id="KW-1185">Reference proteome</keyword>
<dbReference type="OrthoDB" id="2039553at2"/>
<evidence type="ECO:0000313" key="1">
    <source>
        <dbReference type="EMBL" id="ADQ40015.1"/>
    </source>
</evidence>
<reference key="1">
    <citation type="submission" date="2010-11" db="EMBL/GenBank/DDBJ databases">
        <title>Complete sequence of chromosome of Caldicellulosiruptor kristjanssonii 177R1B.</title>
        <authorList>
            <consortium name="US DOE Joint Genome Institute"/>
            <person name="Lucas S."/>
            <person name="Copeland A."/>
            <person name="Lapidus A."/>
            <person name="Cheng J.-F."/>
            <person name="Bruce D."/>
            <person name="Goodwin L."/>
            <person name="Pitluck S."/>
            <person name="Davenport K."/>
            <person name="Detter J.C."/>
            <person name="Han C."/>
            <person name="Tapia R."/>
            <person name="Land M."/>
            <person name="Hauser L."/>
            <person name="Jeffries C."/>
            <person name="Kyrpides N."/>
            <person name="Ivanova N."/>
            <person name="Mikhailova N."/>
            <person name="Blumer-Schuette S.E."/>
            <person name="Kelly R.M."/>
            <person name="Woyke T."/>
        </authorList>
    </citation>
    <scope>NUCLEOTIDE SEQUENCE</scope>
    <source>
        <strain>177R1B</strain>
    </source>
</reference>
<dbReference type="Proteomes" id="UP000009256">
    <property type="component" value="Chromosome"/>
</dbReference>